<accession>A0A0E9U7J3</accession>
<reference evidence="2" key="2">
    <citation type="journal article" date="2015" name="Fish Shellfish Immunol.">
        <title>Early steps in the European eel (Anguilla anguilla)-Vibrio vulnificus interaction in the gills: Role of the RtxA13 toxin.</title>
        <authorList>
            <person name="Callol A."/>
            <person name="Pajuelo D."/>
            <person name="Ebbesson L."/>
            <person name="Teles M."/>
            <person name="MacKenzie S."/>
            <person name="Amaro C."/>
        </authorList>
    </citation>
    <scope>NUCLEOTIDE SEQUENCE</scope>
</reference>
<feature type="transmembrane region" description="Helical" evidence="1">
    <location>
        <begin position="22"/>
        <end position="43"/>
    </location>
</feature>
<name>A0A0E9U7J3_ANGAN</name>
<proteinExistence type="predicted"/>
<protein>
    <submittedName>
        <fullName evidence="2">Uncharacterized protein</fullName>
    </submittedName>
</protein>
<sequence length="44" mass="4940">MWGGSGVQHTVTPLCVYELSEAVPFLLSLTCLISVFKLNYVIYF</sequence>
<reference evidence="2" key="1">
    <citation type="submission" date="2014-11" db="EMBL/GenBank/DDBJ databases">
        <authorList>
            <person name="Amaro Gonzalez C."/>
        </authorList>
    </citation>
    <scope>NUCLEOTIDE SEQUENCE</scope>
</reference>
<organism evidence="2">
    <name type="scientific">Anguilla anguilla</name>
    <name type="common">European freshwater eel</name>
    <name type="synonym">Muraena anguilla</name>
    <dbReference type="NCBI Taxonomy" id="7936"/>
    <lineage>
        <taxon>Eukaryota</taxon>
        <taxon>Metazoa</taxon>
        <taxon>Chordata</taxon>
        <taxon>Craniata</taxon>
        <taxon>Vertebrata</taxon>
        <taxon>Euteleostomi</taxon>
        <taxon>Actinopterygii</taxon>
        <taxon>Neopterygii</taxon>
        <taxon>Teleostei</taxon>
        <taxon>Anguilliformes</taxon>
        <taxon>Anguillidae</taxon>
        <taxon>Anguilla</taxon>
    </lineage>
</organism>
<dbReference type="EMBL" id="GBXM01047437">
    <property type="protein sequence ID" value="JAH61140.1"/>
    <property type="molecule type" value="Transcribed_RNA"/>
</dbReference>
<keyword evidence="1" id="KW-0472">Membrane</keyword>
<keyword evidence="1" id="KW-0812">Transmembrane</keyword>
<evidence type="ECO:0000256" key="1">
    <source>
        <dbReference type="SAM" id="Phobius"/>
    </source>
</evidence>
<keyword evidence="1" id="KW-1133">Transmembrane helix</keyword>
<evidence type="ECO:0000313" key="2">
    <source>
        <dbReference type="EMBL" id="JAH61140.1"/>
    </source>
</evidence>
<dbReference type="AlphaFoldDB" id="A0A0E9U7J3"/>